<dbReference type="SUPFAM" id="SSF54909">
    <property type="entry name" value="Dimeric alpha+beta barrel"/>
    <property type="match status" value="1"/>
</dbReference>
<dbReference type="Proteomes" id="UP001596220">
    <property type="component" value="Unassembled WGS sequence"/>
</dbReference>
<dbReference type="InterPro" id="IPR011008">
    <property type="entry name" value="Dimeric_a/b-barrel"/>
</dbReference>
<proteinExistence type="predicted"/>
<gene>
    <name evidence="1" type="ORF">ACFP3R_35755</name>
</gene>
<sequence>MSTIETIRFRLRDDVETEDFIRRNRYVETEYMERRPGFQSRETAVSEDGEWMVSVHWATVEDAEATIGAFFGASETQDFLAAIDLPTVSSGRYQRVGR</sequence>
<comment type="caution">
    <text evidence="1">The sequence shown here is derived from an EMBL/GenBank/DDBJ whole genome shotgun (WGS) entry which is preliminary data.</text>
</comment>
<organism evidence="1 2">
    <name type="scientific">Saccharothrix lopnurensis</name>
    <dbReference type="NCBI Taxonomy" id="1670621"/>
    <lineage>
        <taxon>Bacteria</taxon>
        <taxon>Bacillati</taxon>
        <taxon>Actinomycetota</taxon>
        <taxon>Actinomycetes</taxon>
        <taxon>Pseudonocardiales</taxon>
        <taxon>Pseudonocardiaceae</taxon>
        <taxon>Saccharothrix</taxon>
    </lineage>
</organism>
<protein>
    <recommendedName>
        <fullName evidence="3">ABM domain-containing protein</fullName>
    </recommendedName>
</protein>
<evidence type="ECO:0008006" key="3">
    <source>
        <dbReference type="Google" id="ProtNLM"/>
    </source>
</evidence>
<keyword evidence="2" id="KW-1185">Reference proteome</keyword>
<evidence type="ECO:0000313" key="1">
    <source>
        <dbReference type="EMBL" id="MFC6094652.1"/>
    </source>
</evidence>
<accession>A0ABW1PIJ1</accession>
<name>A0ABW1PIJ1_9PSEU</name>
<dbReference type="EMBL" id="JBHSQO010000069">
    <property type="protein sequence ID" value="MFC6094652.1"/>
    <property type="molecule type" value="Genomic_DNA"/>
</dbReference>
<evidence type="ECO:0000313" key="2">
    <source>
        <dbReference type="Proteomes" id="UP001596220"/>
    </source>
</evidence>
<dbReference type="RefSeq" id="WP_380643106.1">
    <property type="nucleotide sequence ID" value="NZ_JBHSQO010000069.1"/>
</dbReference>
<reference evidence="2" key="1">
    <citation type="journal article" date="2019" name="Int. J. Syst. Evol. Microbiol.">
        <title>The Global Catalogue of Microorganisms (GCM) 10K type strain sequencing project: providing services to taxonomists for standard genome sequencing and annotation.</title>
        <authorList>
            <consortium name="The Broad Institute Genomics Platform"/>
            <consortium name="The Broad Institute Genome Sequencing Center for Infectious Disease"/>
            <person name="Wu L."/>
            <person name="Ma J."/>
        </authorList>
    </citation>
    <scope>NUCLEOTIDE SEQUENCE [LARGE SCALE GENOMIC DNA]</scope>
    <source>
        <strain evidence="2">CGMCC 4.7246</strain>
    </source>
</reference>